<dbReference type="Proteomes" id="UP001221189">
    <property type="component" value="Unassembled WGS sequence"/>
</dbReference>
<dbReference type="EC" id="2.7.7.65" evidence="1"/>
<dbReference type="CDD" id="cd01949">
    <property type="entry name" value="GGDEF"/>
    <property type="match status" value="1"/>
</dbReference>
<dbReference type="InterPro" id="IPR000160">
    <property type="entry name" value="GGDEF_dom"/>
</dbReference>
<dbReference type="RefSeq" id="WP_273600679.1">
    <property type="nucleotide sequence ID" value="NZ_JAQQXT010000007.1"/>
</dbReference>
<proteinExistence type="predicted"/>
<dbReference type="InterPro" id="IPR050469">
    <property type="entry name" value="Diguanylate_Cyclase"/>
</dbReference>
<dbReference type="SUPFAM" id="SSF55073">
    <property type="entry name" value="Nucleotide cyclase"/>
    <property type="match status" value="1"/>
</dbReference>
<name>A0ABT5KGG9_9BURK</name>
<feature type="domain" description="GGDEF" evidence="2">
    <location>
        <begin position="177"/>
        <end position="309"/>
    </location>
</feature>
<comment type="caution">
    <text evidence="3">The sequence shown here is derived from an EMBL/GenBank/DDBJ whole genome shotgun (WGS) entry which is preliminary data.</text>
</comment>
<dbReference type="PANTHER" id="PTHR45138:SF24">
    <property type="entry name" value="DIGUANYLATE CYCLASE DGCC-RELATED"/>
    <property type="match status" value="1"/>
</dbReference>
<evidence type="ECO:0000259" key="2">
    <source>
        <dbReference type="PROSITE" id="PS50887"/>
    </source>
</evidence>
<dbReference type="SMART" id="SM00267">
    <property type="entry name" value="GGDEF"/>
    <property type="match status" value="1"/>
</dbReference>
<gene>
    <name evidence="3" type="ORF">PRZ03_12970</name>
</gene>
<dbReference type="PROSITE" id="PS50887">
    <property type="entry name" value="GGDEF"/>
    <property type="match status" value="1"/>
</dbReference>
<evidence type="ECO:0000256" key="1">
    <source>
        <dbReference type="ARBA" id="ARBA00012528"/>
    </source>
</evidence>
<reference evidence="3 4" key="1">
    <citation type="submission" date="2022-10" db="EMBL/GenBank/DDBJ databases">
        <title>Paucibacter sp. hw1 Genome sequencing.</title>
        <authorList>
            <person name="Park S."/>
        </authorList>
    </citation>
    <scope>NUCLEOTIDE SEQUENCE [LARGE SCALE GENOMIC DNA]</scope>
    <source>
        <strain evidence="4">hw1</strain>
    </source>
</reference>
<keyword evidence="4" id="KW-1185">Reference proteome</keyword>
<dbReference type="Pfam" id="PF00990">
    <property type="entry name" value="GGDEF"/>
    <property type="match status" value="1"/>
</dbReference>
<keyword evidence="3" id="KW-0808">Transferase</keyword>
<dbReference type="InterPro" id="IPR043128">
    <property type="entry name" value="Rev_trsase/Diguanyl_cyclase"/>
</dbReference>
<dbReference type="PANTHER" id="PTHR45138">
    <property type="entry name" value="REGULATORY COMPONENTS OF SENSORY TRANSDUCTION SYSTEM"/>
    <property type="match status" value="1"/>
</dbReference>
<sequence>MTDASEPLPPAPAPADILLQMHEQSPLMVALFDAQDVLVHANKAFRQAYAVEPDGQLTWADMMRDNHAHGRGASIQTDDIEAWLAGVSSRRGKTPYRAFEADLCDGRWIWMTETTQLHGPMLCVASDITSLRQGDRSLRQAHTQALAAAHTDALTGLSNRRHGLQLLRAALSQSEPWPLCIAVLDLDLFKQINDSLGHGSGDLVICDFARLLQAGSRREDGCARLGGEEFLLVLPAAGLPQAQSIVERLLARVRQSRPLPEHPERGYSCSAGLAQASWGETPEALLKRADSALYQAKAAGRDCMVTAEPGS</sequence>
<accession>A0ABT5KGG9</accession>
<dbReference type="EMBL" id="JAQQXT010000007">
    <property type="protein sequence ID" value="MDC8772487.1"/>
    <property type="molecule type" value="Genomic_DNA"/>
</dbReference>
<dbReference type="Gene3D" id="3.30.70.270">
    <property type="match status" value="1"/>
</dbReference>
<evidence type="ECO:0000313" key="4">
    <source>
        <dbReference type="Proteomes" id="UP001221189"/>
    </source>
</evidence>
<dbReference type="GO" id="GO:0052621">
    <property type="term" value="F:diguanylate cyclase activity"/>
    <property type="evidence" value="ECO:0007669"/>
    <property type="project" value="UniProtKB-EC"/>
</dbReference>
<protein>
    <recommendedName>
        <fullName evidence="1">diguanylate cyclase</fullName>
        <ecNumber evidence="1">2.7.7.65</ecNumber>
    </recommendedName>
</protein>
<evidence type="ECO:0000313" key="3">
    <source>
        <dbReference type="EMBL" id="MDC8772487.1"/>
    </source>
</evidence>
<dbReference type="InterPro" id="IPR029787">
    <property type="entry name" value="Nucleotide_cyclase"/>
</dbReference>
<keyword evidence="3" id="KW-0548">Nucleotidyltransferase</keyword>
<organism evidence="3 4">
    <name type="scientific">Roseateles albus</name>
    <dbReference type="NCBI Taxonomy" id="2987525"/>
    <lineage>
        <taxon>Bacteria</taxon>
        <taxon>Pseudomonadati</taxon>
        <taxon>Pseudomonadota</taxon>
        <taxon>Betaproteobacteria</taxon>
        <taxon>Burkholderiales</taxon>
        <taxon>Sphaerotilaceae</taxon>
        <taxon>Roseateles</taxon>
    </lineage>
</organism>
<dbReference type="NCBIfam" id="TIGR00254">
    <property type="entry name" value="GGDEF"/>
    <property type="match status" value="1"/>
</dbReference>